<dbReference type="PROSITE" id="PS00908">
    <property type="entry name" value="MR_MLE_1"/>
    <property type="match status" value="1"/>
</dbReference>
<dbReference type="SUPFAM" id="SSF51604">
    <property type="entry name" value="Enolase C-terminal domain-like"/>
    <property type="match status" value="1"/>
</dbReference>
<proteinExistence type="predicted"/>
<dbReference type="InterPro" id="IPR036849">
    <property type="entry name" value="Enolase-like_C_sf"/>
</dbReference>
<evidence type="ECO:0000313" key="6">
    <source>
        <dbReference type="Proteomes" id="UP000585272"/>
    </source>
</evidence>
<dbReference type="InterPro" id="IPR046945">
    <property type="entry name" value="RHMD-like"/>
</dbReference>
<evidence type="ECO:0000313" key="5">
    <source>
        <dbReference type="EMBL" id="MBB4664307.1"/>
    </source>
</evidence>
<evidence type="ECO:0000256" key="1">
    <source>
        <dbReference type="ARBA" id="ARBA00001946"/>
    </source>
</evidence>
<dbReference type="PANTHER" id="PTHR13794:SF58">
    <property type="entry name" value="MITOCHONDRIAL ENOLASE SUPERFAMILY MEMBER 1"/>
    <property type="match status" value="1"/>
</dbReference>
<feature type="domain" description="Mandelate racemase/muconate lactonizing enzyme C-terminal" evidence="4">
    <location>
        <begin position="150"/>
        <end position="248"/>
    </location>
</feature>
<gene>
    <name evidence="5" type="ORF">BDZ31_003910</name>
</gene>
<dbReference type="PANTHER" id="PTHR13794">
    <property type="entry name" value="ENOLASE SUPERFAMILY, MANDELATE RACEMASE"/>
    <property type="match status" value="1"/>
</dbReference>
<dbReference type="SUPFAM" id="SSF54826">
    <property type="entry name" value="Enolase N-terminal domain-like"/>
    <property type="match status" value="1"/>
</dbReference>
<dbReference type="RefSeq" id="WP_183344206.1">
    <property type="nucleotide sequence ID" value="NZ_JACHNU010000006.1"/>
</dbReference>
<evidence type="ECO:0000256" key="2">
    <source>
        <dbReference type="ARBA" id="ARBA00022723"/>
    </source>
</evidence>
<keyword evidence="6" id="KW-1185">Reference proteome</keyword>
<accession>A0A840IGX6</accession>
<dbReference type="AlphaFoldDB" id="A0A840IGX6"/>
<dbReference type="Gene3D" id="3.30.390.10">
    <property type="entry name" value="Enolase-like, N-terminal domain"/>
    <property type="match status" value="1"/>
</dbReference>
<evidence type="ECO:0000259" key="4">
    <source>
        <dbReference type="SMART" id="SM00922"/>
    </source>
</evidence>
<dbReference type="InterPro" id="IPR018110">
    <property type="entry name" value="Mandel_Rmase/mucon_lact_enz_CS"/>
</dbReference>
<dbReference type="InterPro" id="IPR013341">
    <property type="entry name" value="Mandelate_racemase_N_dom"/>
</dbReference>
<keyword evidence="2" id="KW-0479">Metal-binding</keyword>
<dbReference type="CDD" id="cd03316">
    <property type="entry name" value="MR_like"/>
    <property type="match status" value="1"/>
</dbReference>
<comment type="cofactor">
    <cofactor evidence="1">
        <name>Mg(2+)</name>
        <dbReference type="ChEBI" id="CHEBI:18420"/>
    </cofactor>
</comment>
<dbReference type="Pfam" id="PF13378">
    <property type="entry name" value="MR_MLE_C"/>
    <property type="match status" value="1"/>
</dbReference>
<dbReference type="SFLD" id="SFLDG00179">
    <property type="entry name" value="mandelate_racemase"/>
    <property type="match status" value="1"/>
</dbReference>
<dbReference type="Proteomes" id="UP000585272">
    <property type="component" value="Unassembled WGS sequence"/>
</dbReference>
<dbReference type="EMBL" id="JACHNU010000006">
    <property type="protein sequence ID" value="MBB4664307.1"/>
    <property type="molecule type" value="Genomic_DNA"/>
</dbReference>
<dbReference type="SMART" id="SM00922">
    <property type="entry name" value="MR_MLE"/>
    <property type="match status" value="1"/>
</dbReference>
<evidence type="ECO:0000256" key="3">
    <source>
        <dbReference type="ARBA" id="ARBA00022842"/>
    </source>
</evidence>
<dbReference type="Pfam" id="PF02746">
    <property type="entry name" value="MR_MLE_N"/>
    <property type="match status" value="1"/>
</dbReference>
<dbReference type="Gene3D" id="3.20.20.120">
    <property type="entry name" value="Enolase-like C-terminal domain"/>
    <property type="match status" value="1"/>
</dbReference>
<keyword evidence="3" id="KW-0460">Magnesium</keyword>
<dbReference type="GO" id="GO:0016052">
    <property type="term" value="P:carbohydrate catabolic process"/>
    <property type="evidence" value="ECO:0007669"/>
    <property type="project" value="TreeGrafter"/>
</dbReference>
<protein>
    <submittedName>
        <fullName evidence="5">L-alanine-DL-glutamate epimerase-like enolase superfamily enzyme</fullName>
    </submittedName>
</protein>
<name>A0A840IGX6_9ACTN</name>
<sequence length="378" mass="41073">MRIEAIEATALRIPLRQTTSFSTRRVEHRDYVLARVRADDGREGVGYTYAGNDGGLWVAEAIEQLIAPALVGRDALAIEENWDLVHRELLLAGRRGAVVRALSAVDIAAWDLLGRCAGLPLRTLLGGGGSSGDRVDAYASGGYYRAGDAVENVVAEVRRYQALGFTRYKMKVGGLPLAEDVARVAAARETLGPDGWLALDANNAWRTSEEALHAARAFAPHDIWWLEEPLLPDDVAGHARLSRRSPITIATGEIEATRWGFAELLRVEACEILQPDVCVAGGVTEWSKIVHAAQAVDRSVAPHWHANLHAQLAAASANCVVVEYFALEEDVYNFERVVANPLRVEGGQIVLDQTPGTGVLLDGEAVECYTLRRGARSR</sequence>
<dbReference type="InterPro" id="IPR029017">
    <property type="entry name" value="Enolase-like_N"/>
</dbReference>
<dbReference type="InterPro" id="IPR013342">
    <property type="entry name" value="Mandelate_racemase_C"/>
</dbReference>
<dbReference type="GO" id="GO:0000287">
    <property type="term" value="F:magnesium ion binding"/>
    <property type="evidence" value="ECO:0007669"/>
    <property type="project" value="TreeGrafter"/>
</dbReference>
<organism evidence="5 6">
    <name type="scientific">Conexibacter arvalis</name>
    <dbReference type="NCBI Taxonomy" id="912552"/>
    <lineage>
        <taxon>Bacteria</taxon>
        <taxon>Bacillati</taxon>
        <taxon>Actinomycetota</taxon>
        <taxon>Thermoleophilia</taxon>
        <taxon>Solirubrobacterales</taxon>
        <taxon>Conexibacteraceae</taxon>
        <taxon>Conexibacter</taxon>
    </lineage>
</organism>
<dbReference type="GO" id="GO:0016836">
    <property type="term" value="F:hydro-lyase activity"/>
    <property type="evidence" value="ECO:0007669"/>
    <property type="project" value="TreeGrafter"/>
</dbReference>
<comment type="caution">
    <text evidence="5">The sequence shown here is derived from an EMBL/GenBank/DDBJ whole genome shotgun (WGS) entry which is preliminary data.</text>
</comment>
<dbReference type="SFLD" id="SFLDS00001">
    <property type="entry name" value="Enolase"/>
    <property type="match status" value="1"/>
</dbReference>
<dbReference type="InterPro" id="IPR029065">
    <property type="entry name" value="Enolase_C-like"/>
</dbReference>
<dbReference type="GO" id="GO:0009063">
    <property type="term" value="P:amino acid catabolic process"/>
    <property type="evidence" value="ECO:0007669"/>
    <property type="project" value="InterPro"/>
</dbReference>
<reference evidence="5 6" key="1">
    <citation type="submission" date="2020-08" db="EMBL/GenBank/DDBJ databases">
        <title>Genomic Encyclopedia of Archaeal and Bacterial Type Strains, Phase II (KMG-II): from individual species to whole genera.</title>
        <authorList>
            <person name="Goeker M."/>
        </authorList>
    </citation>
    <scope>NUCLEOTIDE SEQUENCE [LARGE SCALE GENOMIC DNA]</scope>
    <source>
        <strain evidence="5 6">DSM 23288</strain>
    </source>
</reference>